<dbReference type="Proteomes" id="UP000001396">
    <property type="component" value="Unassembled WGS sequence"/>
</dbReference>
<dbReference type="InterPro" id="IPR036770">
    <property type="entry name" value="Ankyrin_rpt-contain_sf"/>
</dbReference>
<reference evidence="1 2" key="1">
    <citation type="journal article" date="2011" name="Genome Res.">
        <title>Phylogeny-wide analysis of social amoeba genomes highlights ancient origins for complex intercellular communication.</title>
        <authorList>
            <person name="Heidel A.J."/>
            <person name="Lawal H.M."/>
            <person name="Felder M."/>
            <person name="Schilde C."/>
            <person name="Helps N.R."/>
            <person name="Tunggal B."/>
            <person name="Rivero F."/>
            <person name="John U."/>
            <person name="Schleicher M."/>
            <person name="Eichinger L."/>
            <person name="Platzer M."/>
            <person name="Noegel A.A."/>
            <person name="Schaap P."/>
            <person name="Gloeckner G."/>
        </authorList>
    </citation>
    <scope>NUCLEOTIDE SEQUENCE [LARGE SCALE GENOMIC DNA]</scope>
    <source>
        <strain evidence="2">ATCC 26659 / Pp 5 / PN500</strain>
    </source>
</reference>
<dbReference type="InterPro" id="IPR002110">
    <property type="entry name" value="Ankyrin_rpt"/>
</dbReference>
<dbReference type="Gene3D" id="1.25.40.20">
    <property type="entry name" value="Ankyrin repeat-containing domain"/>
    <property type="match status" value="2"/>
</dbReference>
<dbReference type="RefSeq" id="XP_020428918.1">
    <property type="nucleotide sequence ID" value="XM_020580331.1"/>
</dbReference>
<sequence length="727" mass="86314">MILLVSDTADVVNSVEILKSHYDYDYDFYSLSDIFMNFLKIIIYRQWINNYYVLYLRIDQVRNQWKQERKSYPKAKELVLYRWEDMIRNPIQLVKHLYYTELKRFYLTIKSSLYWRADGQYPTDFSFENQYFKHSDLYFILKHIVKLNDVKFFDYVVEILSFLSFDYITIKRCHFDFGELLALAAQSNSLEIVNYIIRAHNYTRRIDLSDQDYLYALSRSPFSKNYEIFSKLTEYAIIPEPNNRKYEKNIANQQIMLECFMNSIRSGQVECVEWLLSQTKWNPFTSVKDSETLLTYAAESGSLEMMKWLKESFNFTFFDRSSLAHSVRMKRLDIFEWICRCEVEKLGNDSKLLGSNMFNRIGFYLASVVRYRYLEGLVFLFEKGVPLGSRIWVEVAKSGDWETANWLIGIEPINISYPIDFAASNGNLEMVKWLNQVKPNGCEDAIEKAIYGGHLESLQWLYENRTERYLKAIDDAVTYNRMDIIEWLKLNDRDLFDQRPTNNAVKIAMINHKFEMVKFVHSNYPEYINGLSDDEMNDALAILLRHDELELFLIYKDKLGDKAEIAQAIISSRYSEAYRVAIHCLDSLDASEMPPEFLWRKAIQNSDLHTINKLLAHKLSPQLSVYLIRYISDIKVLECIIENYYSIFCTMIAFPGEILFRLFEGRQYHMVVHYLQRPRYDSYVSETHFGGKYKLGKHHLPIFELYDTHRTRAITRLKEAAFMNDQI</sequence>
<keyword evidence="2" id="KW-1185">Reference proteome</keyword>
<evidence type="ECO:0008006" key="3">
    <source>
        <dbReference type="Google" id="ProtNLM"/>
    </source>
</evidence>
<evidence type="ECO:0000313" key="2">
    <source>
        <dbReference type="Proteomes" id="UP000001396"/>
    </source>
</evidence>
<comment type="caution">
    <text evidence="1">The sequence shown here is derived from an EMBL/GenBank/DDBJ whole genome shotgun (WGS) entry which is preliminary data.</text>
</comment>
<proteinExistence type="predicted"/>
<evidence type="ECO:0000313" key="1">
    <source>
        <dbReference type="EMBL" id="EFA76786.1"/>
    </source>
</evidence>
<dbReference type="PANTHER" id="PTHR46586">
    <property type="entry name" value="ANKYRIN REPEAT-CONTAINING PROTEIN"/>
    <property type="match status" value="1"/>
</dbReference>
<organism evidence="1 2">
    <name type="scientific">Heterostelium pallidum (strain ATCC 26659 / Pp 5 / PN500)</name>
    <name type="common">Cellular slime mold</name>
    <name type="synonym">Polysphondylium pallidum</name>
    <dbReference type="NCBI Taxonomy" id="670386"/>
    <lineage>
        <taxon>Eukaryota</taxon>
        <taxon>Amoebozoa</taxon>
        <taxon>Evosea</taxon>
        <taxon>Eumycetozoa</taxon>
        <taxon>Dictyostelia</taxon>
        <taxon>Acytosteliales</taxon>
        <taxon>Acytosteliaceae</taxon>
        <taxon>Heterostelium</taxon>
    </lineage>
</organism>
<dbReference type="GeneID" id="31365012"/>
<dbReference type="EMBL" id="ADBJ01000044">
    <property type="protein sequence ID" value="EFA76786.1"/>
    <property type="molecule type" value="Genomic_DNA"/>
</dbReference>
<dbReference type="SUPFAM" id="SSF48403">
    <property type="entry name" value="Ankyrin repeat"/>
    <property type="match status" value="1"/>
</dbReference>
<gene>
    <name evidence="1" type="ORF">PPL_09537</name>
</gene>
<dbReference type="Pfam" id="PF12796">
    <property type="entry name" value="Ank_2"/>
    <property type="match status" value="1"/>
</dbReference>
<dbReference type="AlphaFoldDB" id="D3BNC6"/>
<protein>
    <recommendedName>
        <fullName evidence="3">Ankyrin repeat protein</fullName>
    </recommendedName>
</protein>
<dbReference type="InterPro" id="IPR052050">
    <property type="entry name" value="SecEffector_AnkRepeat"/>
</dbReference>
<name>D3BNC6_HETP5</name>
<accession>D3BNC6</accession>
<dbReference type="InParanoid" id="D3BNC6"/>
<dbReference type="PANTHER" id="PTHR46586:SF3">
    <property type="entry name" value="ANKYRIN REPEAT-CONTAINING PROTEIN"/>
    <property type="match status" value="1"/>
</dbReference>